<dbReference type="OrthoDB" id="2405788at2759"/>
<accession>A0A8H4EMR7</accession>
<dbReference type="Proteomes" id="UP000439903">
    <property type="component" value="Unassembled WGS sequence"/>
</dbReference>
<sequence>MVQLIWILNTPPCSSCGKEECRKEIGWVSIVLLRYLLEVGILESVTIEEAIISLTKQTKVWLSRNRDISCAIIEKFIQGGKIDEKRLTHRLVID</sequence>
<comment type="caution">
    <text evidence="1">The sequence shown here is derived from an EMBL/GenBank/DDBJ whole genome shotgun (WGS) entry which is preliminary data.</text>
</comment>
<organism evidence="1 2">
    <name type="scientific">Gigaspora margarita</name>
    <dbReference type="NCBI Taxonomy" id="4874"/>
    <lineage>
        <taxon>Eukaryota</taxon>
        <taxon>Fungi</taxon>
        <taxon>Fungi incertae sedis</taxon>
        <taxon>Mucoromycota</taxon>
        <taxon>Glomeromycotina</taxon>
        <taxon>Glomeromycetes</taxon>
        <taxon>Diversisporales</taxon>
        <taxon>Gigasporaceae</taxon>
        <taxon>Gigaspora</taxon>
    </lineage>
</organism>
<protein>
    <submittedName>
        <fullName evidence="1">Uncharacterized protein</fullName>
    </submittedName>
</protein>
<dbReference type="AlphaFoldDB" id="A0A8H4EMR7"/>
<evidence type="ECO:0000313" key="2">
    <source>
        <dbReference type="Proteomes" id="UP000439903"/>
    </source>
</evidence>
<evidence type="ECO:0000313" key="1">
    <source>
        <dbReference type="EMBL" id="KAF0520288.1"/>
    </source>
</evidence>
<proteinExistence type="predicted"/>
<reference evidence="1 2" key="1">
    <citation type="journal article" date="2019" name="Environ. Microbiol.">
        <title>At the nexus of three kingdoms: the genome of the mycorrhizal fungus Gigaspora margarita provides insights into plant, endobacterial and fungal interactions.</title>
        <authorList>
            <person name="Venice F."/>
            <person name="Ghignone S."/>
            <person name="Salvioli di Fossalunga A."/>
            <person name="Amselem J."/>
            <person name="Novero M."/>
            <person name="Xianan X."/>
            <person name="Sedzielewska Toro K."/>
            <person name="Morin E."/>
            <person name="Lipzen A."/>
            <person name="Grigoriev I.V."/>
            <person name="Henrissat B."/>
            <person name="Martin F.M."/>
            <person name="Bonfante P."/>
        </authorList>
    </citation>
    <scope>NUCLEOTIDE SEQUENCE [LARGE SCALE GENOMIC DNA]</scope>
    <source>
        <strain evidence="1 2">BEG34</strain>
    </source>
</reference>
<name>A0A8H4EMR7_GIGMA</name>
<gene>
    <name evidence="1" type="ORF">F8M41_016417</name>
</gene>
<dbReference type="EMBL" id="WTPW01000355">
    <property type="protein sequence ID" value="KAF0520288.1"/>
    <property type="molecule type" value="Genomic_DNA"/>
</dbReference>
<keyword evidence="2" id="KW-1185">Reference proteome</keyword>